<evidence type="ECO:0000256" key="3">
    <source>
        <dbReference type="ARBA" id="ARBA00022475"/>
    </source>
</evidence>
<dbReference type="InterPro" id="IPR020846">
    <property type="entry name" value="MFS_dom"/>
</dbReference>
<dbReference type="SUPFAM" id="SSF103473">
    <property type="entry name" value="MFS general substrate transporter"/>
    <property type="match status" value="1"/>
</dbReference>
<evidence type="ECO:0000313" key="9">
    <source>
        <dbReference type="EMBL" id="GAA4552154.1"/>
    </source>
</evidence>
<gene>
    <name evidence="9" type="ORF">GCM10023175_45360</name>
</gene>
<evidence type="ECO:0000256" key="6">
    <source>
        <dbReference type="ARBA" id="ARBA00023136"/>
    </source>
</evidence>
<dbReference type="EMBL" id="BAABGT010000070">
    <property type="protein sequence ID" value="GAA4552154.1"/>
    <property type="molecule type" value="Genomic_DNA"/>
</dbReference>
<feature type="transmembrane region" description="Helical" evidence="7">
    <location>
        <begin position="72"/>
        <end position="93"/>
    </location>
</feature>
<evidence type="ECO:0000259" key="8">
    <source>
        <dbReference type="PROSITE" id="PS50850"/>
    </source>
</evidence>
<dbReference type="PROSITE" id="PS50850">
    <property type="entry name" value="MFS"/>
    <property type="match status" value="1"/>
</dbReference>
<proteinExistence type="predicted"/>
<organism evidence="9 10">
    <name type="scientific">Pseudonocardia xishanensis</name>
    <dbReference type="NCBI Taxonomy" id="630995"/>
    <lineage>
        <taxon>Bacteria</taxon>
        <taxon>Bacillati</taxon>
        <taxon>Actinomycetota</taxon>
        <taxon>Actinomycetes</taxon>
        <taxon>Pseudonocardiales</taxon>
        <taxon>Pseudonocardiaceae</taxon>
        <taxon>Pseudonocardia</taxon>
    </lineage>
</organism>
<feature type="transmembrane region" description="Helical" evidence="7">
    <location>
        <begin position="31"/>
        <end position="52"/>
    </location>
</feature>
<keyword evidence="4 7" id="KW-0812">Transmembrane</keyword>
<comment type="subcellular location">
    <subcellularLocation>
        <location evidence="1">Cell membrane</location>
        <topology evidence="1">Multi-pass membrane protein</topology>
    </subcellularLocation>
</comment>
<name>A0ABP8RY05_9PSEU</name>
<evidence type="ECO:0000256" key="4">
    <source>
        <dbReference type="ARBA" id="ARBA00022692"/>
    </source>
</evidence>
<feature type="domain" description="Major facilitator superfamily (MFS) profile" evidence="8">
    <location>
        <begin position="1"/>
        <end position="138"/>
    </location>
</feature>
<comment type="caution">
    <text evidence="9">The sequence shown here is derived from an EMBL/GenBank/DDBJ whole genome shotgun (WGS) entry which is preliminary data.</text>
</comment>
<protein>
    <recommendedName>
        <fullName evidence="8">Major facilitator superfamily (MFS) profile domain-containing protein</fullName>
    </recommendedName>
</protein>
<accession>A0ABP8RY05</accession>
<reference evidence="10" key="1">
    <citation type="journal article" date="2019" name="Int. J. Syst. Evol. Microbiol.">
        <title>The Global Catalogue of Microorganisms (GCM) 10K type strain sequencing project: providing services to taxonomists for standard genome sequencing and annotation.</title>
        <authorList>
            <consortium name="The Broad Institute Genomics Platform"/>
            <consortium name="The Broad Institute Genome Sequencing Center for Infectious Disease"/>
            <person name="Wu L."/>
            <person name="Ma J."/>
        </authorList>
    </citation>
    <scope>NUCLEOTIDE SEQUENCE [LARGE SCALE GENOMIC DNA]</scope>
    <source>
        <strain evidence="10">JCM 17906</strain>
    </source>
</reference>
<dbReference type="Gene3D" id="1.20.1250.20">
    <property type="entry name" value="MFS general substrate transporter like domains"/>
    <property type="match status" value="1"/>
</dbReference>
<sequence>MVAGGLVAAAGMVLLTRITVDSSFLTLLLPAQLVLGLGLGLSFVPLASLALVGVGNQDAGAASAVLNATQQVGASLGTALLNTIATTAAASWIAEHPITDPAQVMDAAVHSYVVAFAWAAALLLLGTALILVLVRAGRSEVAATPPVAHVG</sequence>
<keyword evidence="3" id="KW-1003">Cell membrane</keyword>
<dbReference type="Proteomes" id="UP001501598">
    <property type="component" value="Unassembled WGS sequence"/>
</dbReference>
<evidence type="ECO:0000256" key="2">
    <source>
        <dbReference type="ARBA" id="ARBA00022448"/>
    </source>
</evidence>
<keyword evidence="10" id="KW-1185">Reference proteome</keyword>
<keyword evidence="5 7" id="KW-1133">Transmembrane helix</keyword>
<dbReference type="RefSeq" id="WP_345422069.1">
    <property type="nucleotide sequence ID" value="NZ_BAABGT010000070.1"/>
</dbReference>
<keyword evidence="2" id="KW-0813">Transport</keyword>
<dbReference type="PANTHER" id="PTHR42718:SF46">
    <property type="entry name" value="BLR6921 PROTEIN"/>
    <property type="match status" value="1"/>
</dbReference>
<evidence type="ECO:0000256" key="7">
    <source>
        <dbReference type="SAM" id="Phobius"/>
    </source>
</evidence>
<dbReference type="PANTHER" id="PTHR42718">
    <property type="entry name" value="MAJOR FACILITATOR SUPERFAMILY MULTIDRUG TRANSPORTER MFSC"/>
    <property type="match status" value="1"/>
</dbReference>
<evidence type="ECO:0000256" key="1">
    <source>
        <dbReference type="ARBA" id="ARBA00004651"/>
    </source>
</evidence>
<feature type="transmembrane region" description="Helical" evidence="7">
    <location>
        <begin position="113"/>
        <end position="134"/>
    </location>
</feature>
<evidence type="ECO:0000313" key="10">
    <source>
        <dbReference type="Proteomes" id="UP001501598"/>
    </source>
</evidence>
<keyword evidence="6 7" id="KW-0472">Membrane</keyword>
<evidence type="ECO:0000256" key="5">
    <source>
        <dbReference type="ARBA" id="ARBA00022989"/>
    </source>
</evidence>
<dbReference type="InterPro" id="IPR036259">
    <property type="entry name" value="MFS_trans_sf"/>
</dbReference>